<keyword evidence="4 9" id="KW-0597">Phosphoprotein</keyword>
<keyword evidence="7" id="KW-0902">Two-component regulatory system</keyword>
<dbReference type="Pfam" id="PF00072">
    <property type="entry name" value="Response_reg"/>
    <property type="match status" value="1"/>
</dbReference>
<dbReference type="SUPFAM" id="SSF52172">
    <property type="entry name" value="CheY-like"/>
    <property type="match status" value="1"/>
</dbReference>
<evidence type="ECO:0000256" key="5">
    <source>
        <dbReference type="ARBA" id="ARBA00022679"/>
    </source>
</evidence>
<dbReference type="Pfam" id="PF02518">
    <property type="entry name" value="HATPase_c"/>
    <property type="match status" value="1"/>
</dbReference>
<dbReference type="SMART" id="SM00387">
    <property type="entry name" value="HATPase_c"/>
    <property type="match status" value="1"/>
</dbReference>
<gene>
    <name evidence="13" type="ordered locus">AM1_5057</name>
</gene>
<dbReference type="CDD" id="cd16922">
    <property type="entry name" value="HATPase_EvgS-ArcB-TorS-like"/>
    <property type="match status" value="1"/>
</dbReference>
<dbReference type="eggNOG" id="COG2205">
    <property type="taxonomic scope" value="Bacteria"/>
</dbReference>
<dbReference type="STRING" id="329726.AM1_5057"/>
<evidence type="ECO:0000313" key="14">
    <source>
        <dbReference type="Proteomes" id="UP000000268"/>
    </source>
</evidence>
<feature type="modified residue" description="4-aspartylphosphate" evidence="9">
    <location>
        <position position="60"/>
    </location>
</feature>
<dbReference type="EC" id="2.7.13.3" evidence="3"/>
<dbReference type="Gene3D" id="3.40.50.2300">
    <property type="match status" value="1"/>
</dbReference>
<dbReference type="InterPro" id="IPR003594">
    <property type="entry name" value="HATPase_dom"/>
</dbReference>
<dbReference type="InterPro" id="IPR011006">
    <property type="entry name" value="CheY-like_superfamily"/>
</dbReference>
<keyword evidence="14" id="KW-1185">Reference proteome</keyword>
<dbReference type="KEGG" id="amr:AM1_5057"/>
<dbReference type="FunFam" id="3.30.565.10:FF:000010">
    <property type="entry name" value="Sensor histidine kinase RcsC"/>
    <property type="match status" value="1"/>
</dbReference>
<dbReference type="Pfam" id="PF00512">
    <property type="entry name" value="HisKA"/>
    <property type="match status" value="1"/>
</dbReference>
<dbReference type="InterPro" id="IPR003661">
    <property type="entry name" value="HisK_dim/P_dom"/>
</dbReference>
<feature type="domain" description="Histidine kinase" evidence="11">
    <location>
        <begin position="183"/>
        <end position="404"/>
    </location>
</feature>
<dbReference type="HOGENOM" id="CLU_000445_114_72_3"/>
<dbReference type="InterPro" id="IPR036097">
    <property type="entry name" value="HisK_dim/P_sf"/>
</dbReference>
<dbReference type="SUPFAM" id="SSF55874">
    <property type="entry name" value="ATPase domain of HSP90 chaperone/DNA topoisomerase II/histidine kinase"/>
    <property type="match status" value="1"/>
</dbReference>
<evidence type="ECO:0000256" key="9">
    <source>
        <dbReference type="PROSITE-ProRule" id="PRU00169"/>
    </source>
</evidence>
<dbReference type="SMART" id="SM00388">
    <property type="entry name" value="HisKA"/>
    <property type="match status" value="1"/>
</dbReference>
<dbReference type="InterPro" id="IPR036890">
    <property type="entry name" value="HATPase_C_sf"/>
</dbReference>
<evidence type="ECO:0000256" key="3">
    <source>
        <dbReference type="ARBA" id="ARBA00012438"/>
    </source>
</evidence>
<dbReference type="Gene3D" id="3.30.565.10">
    <property type="entry name" value="Histidine kinase-like ATPase, C-terminal domain"/>
    <property type="match status" value="1"/>
</dbReference>
<dbReference type="PRINTS" id="PR00344">
    <property type="entry name" value="BCTRLSENSOR"/>
</dbReference>
<dbReference type="PROSITE" id="PS50109">
    <property type="entry name" value="HIS_KIN"/>
    <property type="match status" value="1"/>
</dbReference>
<dbReference type="CDD" id="cd00156">
    <property type="entry name" value="REC"/>
    <property type="match status" value="1"/>
</dbReference>
<evidence type="ECO:0000256" key="1">
    <source>
        <dbReference type="ARBA" id="ARBA00000085"/>
    </source>
</evidence>
<dbReference type="SMART" id="SM00448">
    <property type="entry name" value="REC"/>
    <property type="match status" value="1"/>
</dbReference>
<dbReference type="GO" id="GO:0009927">
    <property type="term" value="F:histidine phosphotransfer kinase activity"/>
    <property type="evidence" value="ECO:0007669"/>
    <property type="project" value="TreeGrafter"/>
</dbReference>
<name>B0C746_ACAM1</name>
<dbReference type="SUPFAM" id="SSF47384">
    <property type="entry name" value="Homodimeric domain of signal transducing histidine kinase"/>
    <property type="match status" value="1"/>
</dbReference>
<organism evidence="13 14">
    <name type="scientific">Acaryochloris marina (strain MBIC 11017)</name>
    <dbReference type="NCBI Taxonomy" id="329726"/>
    <lineage>
        <taxon>Bacteria</taxon>
        <taxon>Bacillati</taxon>
        <taxon>Cyanobacteriota</taxon>
        <taxon>Cyanophyceae</taxon>
        <taxon>Acaryochloridales</taxon>
        <taxon>Acaryochloridaceae</taxon>
        <taxon>Acaryochloris</taxon>
    </lineage>
</organism>
<evidence type="ECO:0000256" key="2">
    <source>
        <dbReference type="ARBA" id="ARBA00006402"/>
    </source>
</evidence>
<dbReference type="PANTHER" id="PTHR43047:SF72">
    <property type="entry name" value="OSMOSENSING HISTIDINE PROTEIN KINASE SLN1"/>
    <property type="match status" value="1"/>
</dbReference>
<protein>
    <recommendedName>
        <fullName evidence="8">Circadian input-output histidine kinase CikA</fullName>
        <ecNumber evidence="3">2.7.13.3</ecNumber>
    </recommendedName>
</protein>
<dbReference type="GO" id="GO:0000155">
    <property type="term" value="F:phosphorelay sensor kinase activity"/>
    <property type="evidence" value="ECO:0007669"/>
    <property type="project" value="InterPro"/>
</dbReference>
<evidence type="ECO:0000259" key="11">
    <source>
        <dbReference type="PROSITE" id="PS50109"/>
    </source>
</evidence>
<evidence type="ECO:0000256" key="8">
    <source>
        <dbReference type="ARBA" id="ARBA00074306"/>
    </source>
</evidence>
<dbReference type="PANTHER" id="PTHR43047">
    <property type="entry name" value="TWO-COMPONENT HISTIDINE PROTEIN KINASE"/>
    <property type="match status" value="1"/>
</dbReference>
<keyword evidence="10" id="KW-0175">Coiled coil</keyword>
<dbReference type="EMBL" id="CP000828">
    <property type="protein sequence ID" value="ABW30023.1"/>
    <property type="molecule type" value="Genomic_DNA"/>
</dbReference>
<accession>B0C746</accession>
<evidence type="ECO:0000256" key="10">
    <source>
        <dbReference type="SAM" id="Coils"/>
    </source>
</evidence>
<dbReference type="InterPro" id="IPR001789">
    <property type="entry name" value="Sig_transdc_resp-reg_receiver"/>
</dbReference>
<evidence type="ECO:0000256" key="6">
    <source>
        <dbReference type="ARBA" id="ARBA00022777"/>
    </source>
</evidence>
<feature type="domain" description="Response regulatory" evidence="12">
    <location>
        <begin position="9"/>
        <end position="125"/>
    </location>
</feature>
<evidence type="ECO:0000313" key="13">
    <source>
        <dbReference type="EMBL" id="ABW30023.1"/>
    </source>
</evidence>
<dbReference type="InterPro" id="IPR005467">
    <property type="entry name" value="His_kinase_dom"/>
</dbReference>
<comment type="catalytic activity">
    <reaction evidence="1">
        <text>ATP + protein L-histidine = ADP + protein N-phospho-L-histidine.</text>
        <dbReference type="EC" id="2.7.13.3"/>
    </reaction>
</comment>
<dbReference type="Gene3D" id="1.10.287.130">
    <property type="match status" value="1"/>
</dbReference>
<dbReference type="PROSITE" id="PS50110">
    <property type="entry name" value="RESPONSE_REGULATORY"/>
    <property type="match status" value="1"/>
</dbReference>
<feature type="coiled-coil region" evidence="10">
    <location>
        <begin position="128"/>
        <end position="173"/>
    </location>
</feature>
<dbReference type="AlphaFoldDB" id="B0C746"/>
<dbReference type="InterPro" id="IPR004358">
    <property type="entry name" value="Sig_transdc_His_kin-like_C"/>
</dbReference>
<sequence length="417" mass="46358">MGLMDETLKLLVIDDDEVDRMAVRRALGKTNLEVDLSEAEDGEAALSLLKNQQFDCIFVDFLLPDRDGLSLAKQLQRLQVDTPFVVLTGQGDEQIAVDVMKAGAADYLAKHRITPTTLARTIRSAIRLHRAEQAARAAKQKLQITNDQLRQQNEELAHHRAQIEAQNQELIKAYRLKSEFIATISHELRTPMNAIMGFSQLLLRQYPDPLSEQQLDMVQRIFDNSRNLLTMVNEVLDFSKIEANRLELHPEPFQLSVPILATIQELQALAVEKALTLKAEIPETLQSIQLTNDPECLRRVLVNLISNAIKFTEAGEVTLQLHQPQPDQIKISVVDTGIGMTPEQLSTIFDPFCQADQSLTRHHSGTGLGLAITESLVKAMQGQISVSSQPGVGSTFTVELPLQVQTLPNAKAKSSVI</sequence>
<reference evidence="13 14" key="1">
    <citation type="journal article" date="2008" name="Proc. Natl. Acad. Sci. U.S.A.">
        <title>Niche adaptation and genome expansion in the chlorophyll d-producing cyanobacterium Acaryochloris marina.</title>
        <authorList>
            <person name="Swingley W.D."/>
            <person name="Chen M."/>
            <person name="Cheung P.C."/>
            <person name="Conrad A.L."/>
            <person name="Dejesa L.C."/>
            <person name="Hao J."/>
            <person name="Honchak B.M."/>
            <person name="Karbach L.E."/>
            <person name="Kurdoglu A."/>
            <person name="Lahiri S."/>
            <person name="Mastrian S.D."/>
            <person name="Miyashita H."/>
            <person name="Page L."/>
            <person name="Ramakrishna P."/>
            <person name="Satoh S."/>
            <person name="Sattley W.M."/>
            <person name="Shimada Y."/>
            <person name="Taylor H.L."/>
            <person name="Tomo T."/>
            <person name="Tsuchiya T."/>
            <person name="Wang Z.T."/>
            <person name="Raymond J."/>
            <person name="Mimuro M."/>
            <person name="Blankenship R.E."/>
            <person name="Touchman J.W."/>
        </authorList>
    </citation>
    <scope>NUCLEOTIDE SEQUENCE [LARGE SCALE GENOMIC DNA]</scope>
    <source>
        <strain evidence="14">MBIC 11017</strain>
    </source>
</reference>
<evidence type="ECO:0000259" key="12">
    <source>
        <dbReference type="PROSITE" id="PS50110"/>
    </source>
</evidence>
<proteinExistence type="inferred from homology"/>
<evidence type="ECO:0000256" key="7">
    <source>
        <dbReference type="ARBA" id="ARBA00023012"/>
    </source>
</evidence>
<dbReference type="eggNOG" id="COG0784">
    <property type="taxonomic scope" value="Bacteria"/>
</dbReference>
<keyword evidence="5" id="KW-0808">Transferase</keyword>
<comment type="similarity">
    <text evidence="2">In the N-terminal section; belongs to the phytochrome family.</text>
</comment>
<dbReference type="Proteomes" id="UP000000268">
    <property type="component" value="Chromosome"/>
</dbReference>
<dbReference type="GO" id="GO:0005886">
    <property type="term" value="C:plasma membrane"/>
    <property type="evidence" value="ECO:0007669"/>
    <property type="project" value="TreeGrafter"/>
</dbReference>
<keyword evidence="6 13" id="KW-0418">Kinase</keyword>
<dbReference type="CDD" id="cd00082">
    <property type="entry name" value="HisKA"/>
    <property type="match status" value="1"/>
</dbReference>
<evidence type="ECO:0000256" key="4">
    <source>
        <dbReference type="ARBA" id="ARBA00022553"/>
    </source>
</evidence>